<evidence type="ECO:0000313" key="3">
    <source>
        <dbReference type="Proteomes" id="UP000050471"/>
    </source>
</evidence>
<evidence type="ECO:0000313" key="2">
    <source>
        <dbReference type="EMBL" id="KPN62978.1"/>
    </source>
</evidence>
<keyword evidence="3" id="KW-1185">Reference proteome</keyword>
<comment type="caution">
    <text evidence="2">The sequence shown here is derived from an EMBL/GenBank/DDBJ whole genome shotgun (WGS) entry which is preliminary data.</text>
</comment>
<evidence type="ECO:0000256" key="1">
    <source>
        <dbReference type="SAM" id="MobiDB-lite"/>
    </source>
</evidence>
<protein>
    <submittedName>
        <fullName evidence="2">Uncharacterized protein</fullName>
    </submittedName>
</protein>
<sequence length="387" mass="43626">MPYKLRDDAPDDLVTEEQPAPTPEPDQIDPLSAEIQKIIRRMRSQGYSSAHICERSFDIEDKAQAILDRRREEDNLTRAIAEMDETSLVLSLVATNPALEDILPEDSHLLRDVADIRRKIAERQLQFGEHTSEIKHIVNRHVHLHLWDEHTHDRIKALGASVAGLFRMAKDKIIDAKVQLIDNDDREVIGFGEAARDFKETIKSMAGFLRGHVVPAPLQEATDEVLEPIPEEDRTAAVRLASAAAGDALDADLKEVEPAEGVRYYSEIQVFPMIEDGEGNARLINSADTFGEKADFYDVAFHVRDAETHDHIEDHPLYREWDNLTLAEASEVANALRVVHPDVDFDWLEEPEPHLQLVATQTATPAQEPDKPKKKPFKLMGDDGPDM</sequence>
<reference evidence="2 3" key="1">
    <citation type="submission" date="2015-09" db="EMBL/GenBank/DDBJ databases">
        <title>Draft genome sequence of Aliiroseovarius crassostreae CV919-312TSm, the causative agent of Roseovarius Oyster Disease (formerly Juvenile Oyster Disease).</title>
        <authorList>
            <person name="Kessner L."/>
            <person name="Spinard E."/>
            <person name="Nelson D."/>
        </authorList>
    </citation>
    <scope>NUCLEOTIDE SEQUENCE [LARGE SCALE GENOMIC DNA]</scope>
    <source>
        <strain evidence="2 3">CV919-312</strain>
    </source>
</reference>
<accession>A0A0P7IWH6</accession>
<dbReference type="STRING" id="154981.AKJ29_02180"/>
<feature type="region of interest" description="Disordered" evidence="1">
    <location>
        <begin position="1"/>
        <end position="28"/>
    </location>
</feature>
<proteinExistence type="predicted"/>
<dbReference type="RefSeq" id="WP_055190923.1">
    <property type="nucleotide sequence ID" value="NZ_FPBS01000057.1"/>
</dbReference>
<organism evidence="2 3">
    <name type="scientific">Aliiroseovarius crassostreae</name>
    <dbReference type="NCBI Taxonomy" id="154981"/>
    <lineage>
        <taxon>Bacteria</taxon>
        <taxon>Pseudomonadati</taxon>
        <taxon>Pseudomonadota</taxon>
        <taxon>Alphaproteobacteria</taxon>
        <taxon>Rhodobacterales</taxon>
        <taxon>Paracoccaceae</taxon>
        <taxon>Aliiroseovarius</taxon>
    </lineage>
</organism>
<name>A0A0P7IWH6_9RHOB</name>
<gene>
    <name evidence="2" type="ORF">AKJ29_02180</name>
</gene>
<dbReference type="Proteomes" id="UP000050471">
    <property type="component" value="Unassembled WGS sequence"/>
</dbReference>
<dbReference type="EMBL" id="LKBA01000008">
    <property type="protein sequence ID" value="KPN62978.1"/>
    <property type="molecule type" value="Genomic_DNA"/>
</dbReference>
<feature type="region of interest" description="Disordered" evidence="1">
    <location>
        <begin position="359"/>
        <end position="387"/>
    </location>
</feature>
<dbReference type="AlphaFoldDB" id="A0A0P7IWH6"/>